<feature type="compositionally biased region" description="Acidic residues" evidence="16">
    <location>
        <begin position="1284"/>
        <end position="1294"/>
    </location>
</feature>
<feature type="domain" description="Bromo" evidence="17">
    <location>
        <begin position="1334"/>
        <end position="1404"/>
    </location>
</feature>
<keyword evidence="5" id="KW-0862">Zinc</keyword>
<organism evidence="21 22">
    <name type="scientific">Dinoponera quadriceps</name>
    <name type="common">South American ant</name>
    <dbReference type="NCBI Taxonomy" id="609295"/>
    <lineage>
        <taxon>Eukaryota</taxon>
        <taxon>Metazoa</taxon>
        <taxon>Ecdysozoa</taxon>
        <taxon>Arthropoda</taxon>
        <taxon>Hexapoda</taxon>
        <taxon>Insecta</taxon>
        <taxon>Pterygota</taxon>
        <taxon>Neoptera</taxon>
        <taxon>Endopterygota</taxon>
        <taxon>Hymenoptera</taxon>
        <taxon>Apocrita</taxon>
        <taxon>Aculeata</taxon>
        <taxon>Formicoidea</taxon>
        <taxon>Formicidae</taxon>
        <taxon>Ponerinae</taxon>
        <taxon>Ponerini</taxon>
        <taxon>Dinoponera</taxon>
    </lineage>
</organism>
<reference evidence="22" key="1">
    <citation type="submission" date="2025-08" db="UniProtKB">
        <authorList>
            <consortium name="RefSeq"/>
        </authorList>
    </citation>
    <scope>IDENTIFICATION</scope>
</reference>
<dbReference type="InterPro" id="IPR019787">
    <property type="entry name" value="Znf_PHD-finger"/>
</dbReference>
<evidence type="ECO:0000256" key="8">
    <source>
        <dbReference type="ARBA" id="ARBA00023117"/>
    </source>
</evidence>
<keyword evidence="3" id="KW-0479">Metal-binding</keyword>
<dbReference type="Gene3D" id="3.30.40.10">
    <property type="entry name" value="Zinc/RING finger domain, C3HC4 (zinc finger)"/>
    <property type="match status" value="2"/>
</dbReference>
<dbReference type="Proteomes" id="UP000515204">
    <property type="component" value="Unplaced"/>
</dbReference>
<sequence>MPLLRKQPFQRLHVSSDFRDDDEVFYCEVTNEIFKDYNEFCARIILCNSLIWSCSITGRTSMTFQEALECEENAKKSLKEFPMELRIPILYLASKTNRMSFNEMIEDVYQFARDRYFVGEMVEASFTEESWCNCHVLQVIVPSEQQVSAYLNENGRSLQENYYHPPAKLFRYEVEQLDSGDSDVSQLMIVEASQVRRRKQHYSRERNKIFLRQLCEQNTNGIWVVKDSVLKKYGINKVRFDTIFAGTLPDFTVRVKRSVKQKQESINKFLTTDVSKQKTLEKTDLQRKASDTGKVNEGGVVVKKFRKPRMNGKFKEELKAKALEEKAKRKEERALRSEHLKEKKQKLAALAAYMKQWNKPREDLECEDLCPIPEPTVIKCNIPNEKFGDFAMILEFLQFFSEELEVSAYFAGGFNLELLEKALLTKEASGPWSDLLQLLLINIFKYQKEEDSEIDAQAASILLDNISPYEGASSMAKAVKLATMASRWCPTYQGCKLSELTVDHVTLSEILRQHLLSSGGRISEAASKWRYSQKGGYTNFDEPALLLRINEEHILRLLGHRNVCELDLDDKIKIATCLINQLLTFAPIRDAIEERHDKLHQAKRELKLFLLAEQKKEKEEKEKMREREKEGKLEEEDPKPKKVTRGNYEEEKKKEEYENKLKELQQASRDDKMMLYLGADRCHRRYWRYISIPGVFVENDEWWPGSCLPEGTPHHPELQDKEATYAYLKNKFEDEFSDKENSFKKSKKSPKKLAPTEKNGVKSLRKEANRKEFKQDLTNIKRNLILCTGDKDCPVHCKRSQLKWSFYGNQEDIQALINSLSTRGIRESDLRNNLIQEMDSLLAIINECPKHRLNPDVFPDPDKGQINKATKKNKYENANLNFPSEVAVDEVMELTLRDYILDFEDKIKAGCLGCLKIIDREVWRNAINQRGYDKQCDKLIGANGEIDIDAPANILIDKIKNESKYSRPGTPDSEVGSISIKTYRDPGMYLGLFNENETTPDQKQQATIKQLACAILQLSHGVEQRYLLRPLGPDQKDKKWSGEEARERWEQSLLASSSWSQLFVHLSTLENSVAWNRSVLNAQCRICRRRRDAENMLLCDECNKGHHLYCLKPKLNAVPDGDWFCTTCRPPTIKPKEKAQKRKRFEDEMEDEAILTKETRHNRAKRVVTYSDEEARFDQEDDDDQESDQDISVRSENLCTSCKSSGKLIACDTCPDRYHLECAEPPLSRAPRGRWSCVRCKDKRRNATRVRGRERERDKERLCAAAARSRIHGFAKSLLTTESTDWDDSSTSEDTEPRQTRRATKRAAEIEHEEDKSSVKGCMARLQELLSDIRHHRDSWPFLSPVTKDEVPDYHDIISNPMDFGTIKFKLSNGDYERLDEFFSDCQLVFENCRLYNKEHSSVYSYVYRAGTRLLKYLEKRCKELGLDFDEALFQEPKTKRARLNGDGLEENGMTDSEDDEGEMQKRR</sequence>
<dbReference type="InterPro" id="IPR028942">
    <property type="entry name" value="WHIM1_dom"/>
</dbReference>
<feature type="region of interest" description="Disordered" evidence="16">
    <location>
        <begin position="739"/>
        <end position="763"/>
    </location>
</feature>
<feature type="domain" description="PHD-type" evidence="18">
    <location>
        <begin position="1196"/>
        <end position="1243"/>
    </location>
</feature>
<keyword evidence="9" id="KW-0804">Transcription</keyword>
<keyword evidence="2" id="KW-0597">Phosphoprotein</keyword>
<keyword evidence="10 14" id="KW-0539">Nucleus</keyword>
<dbReference type="InterPro" id="IPR013136">
    <property type="entry name" value="WSTF_Acf1_Cbp146"/>
</dbReference>
<dbReference type="PANTHER" id="PTHR46510:SF1">
    <property type="entry name" value="BROMODOMAIN ADJACENT TO ZINC FINGER DOMAIN PROTEIN 1A"/>
    <property type="match status" value="1"/>
</dbReference>
<evidence type="ECO:0000256" key="12">
    <source>
        <dbReference type="PROSITE-ProRule" id="PRU00035"/>
    </source>
</evidence>
<dbReference type="KEGG" id="dqu:106742553"/>
<evidence type="ECO:0000259" key="18">
    <source>
        <dbReference type="PROSITE" id="PS50016"/>
    </source>
</evidence>
<evidence type="ECO:0000256" key="15">
    <source>
        <dbReference type="SAM" id="Coils"/>
    </source>
</evidence>
<dbReference type="SUPFAM" id="SSF47370">
    <property type="entry name" value="Bromodomain"/>
    <property type="match status" value="1"/>
</dbReference>
<dbReference type="GO" id="GO:0003677">
    <property type="term" value="F:DNA binding"/>
    <property type="evidence" value="ECO:0007669"/>
    <property type="project" value="TreeGrafter"/>
</dbReference>
<gene>
    <name evidence="22" type="primary">LOC106742553</name>
</gene>
<feature type="domain" description="DDT" evidence="19">
    <location>
        <begin position="384"/>
        <end position="449"/>
    </location>
</feature>
<dbReference type="GO" id="GO:0006355">
    <property type="term" value="P:regulation of DNA-templated transcription"/>
    <property type="evidence" value="ECO:0007669"/>
    <property type="project" value="TreeGrafter"/>
</dbReference>
<dbReference type="InterPro" id="IPR001965">
    <property type="entry name" value="Znf_PHD"/>
</dbReference>
<dbReference type="InterPro" id="IPR047171">
    <property type="entry name" value="BAZ1A"/>
</dbReference>
<dbReference type="OrthoDB" id="332390at2759"/>
<dbReference type="SMART" id="SM00297">
    <property type="entry name" value="BROMO"/>
    <property type="match status" value="1"/>
</dbReference>
<evidence type="ECO:0000256" key="9">
    <source>
        <dbReference type="ARBA" id="ARBA00023163"/>
    </source>
</evidence>
<dbReference type="InterPro" id="IPR028941">
    <property type="entry name" value="WHIM2_dom"/>
</dbReference>
<dbReference type="PROSITE" id="PS50014">
    <property type="entry name" value="BROMODOMAIN_2"/>
    <property type="match status" value="1"/>
</dbReference>
<evidence type="ECO:0000259" key="17">
    <source>
        <dbReference type="PROSITE" id="PS50014"/>
    </source>
</evidence>
<dbReference type="FunFam" id="3.30.40.10:FF:000300">
    <property type="entry name" value="Bromodomain adjacent to zinc finger domain protein 1A"/>
    <property type="match status" value="1"/>
</dbReference>
<dbReference type="PROSITE" id="PS50827">
    <property type="entry name" value="DDT"/>
    <property type="match status" value="1"/>
</dbReference>
<evidence type="ECO:0000313" key="22">
    <source>
        <dbReference type="RefSeq" id="XP_014471101.1"/>
    </source>
</evidence>
<dbReference type="InterPro" id="IPR013083">
    <property type="entry name" value="Znf_RING/FYVE/PHD"/>
</dbReference>
<feature type="region of interest" description="Disordered" evidence="16">
    <location>
        <begin position="1440"/>
        <end position="1468"/>
    </location>
</feature>
<dbReference type="InterPro" id="IPR001487">
    <property type="entry name" value="Bromodomain"/>
</dbReference>
<dbReference type="GO" id="GO:0000228">
    <property type="term" value="C:nuclear chromosome"/>
    <property type="evidence" value="ECO:0007669"/>
    <property type="project" value="TreeGrafter"/>
</dbReference>
<evidence type="ECO:0000256" key="1">
    <source>
        <dbReference type="ARBA" id="ARBA00004123"/>
    </source>
</evidence>
<keyword evidence="7 15" id="KW-0175">Coiled coil</keyword>
<dbReference type="GO" id="GO:0008623">
    <property type="term" value="C:CHRAC"/>
    <property type="evidence" value="ECO:0007669"/>
    <property type="project" value="TreeGrafter"/>
</dbReference>
<dbReference type="GO" id="GO:0031445">
    <property type="term" value="P:regulation of heterochromatin formation"/>
    <property type="evidence" value="ECO:0007669"/>
    <property type="project" value="TreeGrafter"/>
</dbReference>
<dbReference type="InterPro" id="IPR019786">
    <property type="entry name" value="Zinc_finger_PHD-type_CS"/>
</dbReference>
<dbReference type="PROSITE" id="PS01359">
    <property type="entry name" value="ZF_PHD_1"/>
    <property type="match status" value="2"/>
</dbReference>
<evidence type="ECO:0000256" key="5">
    <source>
        <dbReference type="ARBA" id="ARBA00022833"/>
    </source>
</evidence>
<feature type="domain" description="WAC" evidence="20">
    <location>
        <begin position="22"/>
        <end position="129"/>
    </location>
</feature>
<protein>
    <recommendedName>
        <fullName evidence="11">Bromodomain adjacent to zinc finger domain protein 1A</fullName>
    </recommendedName>
</protein>
<evidence type="ECO:0000256" key="4">
    <source>
        <dbReference type="ARBA" id="ARBA00022771"/>
    </source>
</evidence>
<keyword evidence="8 12" id="KW-0103">Bromodomain</keyword>
<dbReference type="GO" id="GO:0008270">
    <property type="term" value="F:zinc ion binding"/>
    <property type="evidence" value="ECO:0007669"/>
    <property type="project" value="UniProtKB-KW"/>
</dbReference>
<feature type="domain" description="PHD-type" evidence="18">
    <location>
        <begin position="1081"/>
        <end position="1131"/>
    </location>
</feature>
<dbReference type="CTD" id="387569"/>
<feature type="compositionally biased region" description="Basic and acidic residues" evidence="16">
    <location>
        <begin position="647"/>
        <end position="656"/>
    </location>
</feature>
<feature type="compositionally biased region" description="Basic and acidic residues" evidence="16">
    <location>
        <begin position="619"/>
        <end position="632"/>
    </location>
</feature>
<dbReference type="Pfam" id="PF15613">
    <property type="entry name" value="WSD"/>
    <property type="match status" value="1"/>
</dbReference>
<evidence type="ECO:0000256" key="16">
    <source>
        <dbReference type="SAM" id="MobiDB-lite"/>
    </source>
</evidence>
<dbReference type="SUPFAM" id="SSF57903">
    <property type="entry name" value="FYVE/PHD zinc finger"/>
    <property type="match status" value="2"/>
</dbReference>
<dbReference type="Pfam" id="PF00439">
    <property type="entry name" value="Bromodomain"/>
    <property type="match status" value="1"/>
</dbReference>
<feature type="region of interest" description="Disordered" evidence="16">
    <location>
        <begin position="1284"/>
        <end position="1314"/>
    </location>
</feature>
<comment type="subcellular location">
    <subcellularLocation>
        <location evidence="1 14">Nucleus</location>
    </subcellularLocation>
</comment>
<dbReference type="GO" id="GO:0006338">
    <property type="term" value="P:chromatin remodeling"/>
    <property type="evidence" value="ECO:0007669"/>
    <property type="project" value="InterPro"/>
</dbReference>
<dbReference type="PROSITE" id="PS00633">
    <property type="entry name" value="BROMODOMAIN_1"/>
    <property type="match status" value="1"/>
</dbReference>
<keyword evidence="4 13" id="KW-0863">Zinc-finger</keyword>
<dbReference type="PANTHER" id="PTHR46510">
    <property type="entry name" value="BROMODOMAIN ADJACENT TO ZINC FINGER DOMAIN PROTEIN 1A"/>
    <property type="match status" value="1"/>
</dbReference>
<evidence type="ECO:0000256" key="13">
    <source>
        <dbReference type="PROSITE-ProRule" id="PRU00146"/>
    </source>
</evidence>
<evidence type="ECO:0000259" key="19">
    <source>
        <dbReference type="PROSITE" id="PS50827"/>
    </source>
</evidence>
<dbReference type="InterPro" id="IPR036427">
    <property type="entry name" value="Bromodomain-like_sf"/>
</dbReference>
<dbReference type="PRINTS" id="PR00503">
    <property type="entry name" value="BROMODOMAIN"/>
</dbReference>
<dbReference type="SMART" id="SM00249">
    <property type="entry name" value="PHD"/>
    <property type="match status" value="2"/>
</dbReference>
<evidence type="ECO:0000313" key="21">
    <source>
        <dbReference type="Proteomes" id="UP000515204"/>
    </source>
</evidence>
<evidence type="ECO:0000256" key="11">
    <source>
        <dbReference type="ARBA" id="ARBA00068253"/>
    </source>
</evidence>
<evidence type="ECO:0000256" key="3">
    <source>
        <dbReference type="ARBA" id="ARBA00022723"/>
    </source>
</evidence>
<dbReference type="GO" id="GO:0045740">
    <property type="term" value="P:positive regulation of DNA replication"/>
    <property type="evidence" value="ECO:0007669"/>
    <property type="project" value="TreeGrafter"/>
</dbReference>
<evidence type="ECO:0000259" key="20">
    <source>
        <dbReference type="PROSITE" id="PS51136"/>
    </source>
</evidence>
<evidence type="ECO:0000256" key="2">
    <source>
        <dbReference type="ARBA" id="ARBA00022553"/>
    </source>
</evidence>
<dbReference type="RefSeq" id="XP_014471101.1">
    <property type="nucleotide sequence ID" value="XM_014615615.1"/>
</dbReference>
<dbReference type="InterPro" id="IPR018359">
    <property type="entry name" value="Bromodomain_CS"/>
</dbReference>
<dbReference type="Pfam" id="PF00628">
    <property type="entry name" value="PHD"/>
    <property type="match status" value="2"/>
</dbReference>
<dbReference type="SMART" id="SM00571">
    <property type="entry name" value="DDT"/>
    <property type="match status" value="1"/>
</dbReference>
<dbReference type="Gene3D" id="1.20.920.10">
    <property type="entry name" value="Bromodomain-like"/>
    <property type="match status" value="1"/>
</dbReference>
<keyword evidence="6" id="KW-0805">Transcription regulation</keyword>
<name>A0A6P3WYA1_DINQU</name>
<dbReference type="PROSITE" id="PS51136">
    <property type="entry name" value="WAC"/>
    <property type="match status" value="1"/>
</dbReference>
<evidence type="ECO:0000256" key="6">
    <source>
        <dbReference type="ARBA" id="ARBA00023015"/>
    </source>
</evidence>
<dbReference type="InterPro" id="IPR011011">
    <property type="entry name" value="Znf_FYVE_PHD"/>
</dbReference>
<evidence type="ECO:0000256" key="7">
    <source>
        <dbReference type="ARBA" id="ARBA00023054"/>
    </source>
</evidence>
<dbReference type="GeneID" id="106742553"/>
<keyword evidence="21" id="KW-1185">Reference proteome</keyword>
<dbReference type="Pfam" id="PF15612">
    <property type="entry name" value="WHIM1"/>
    <property type="match status" value="1"/>
</dbReference>
<accession>A0A6P3WYA1</accession>
<evidence type="ECO:0000256" key="14">
    <source>
        <dbReference type="PROSITE-ProRule" id="PRU00475"/>
    </source>
</evidence>
<dbReference type="PROSITE" id="PS50016">
    <property type="entry name" value="ZF_PHD_2"/>
    <property type="match status" value="2"/>
</dbReference>
<dbReference type="InterPro" id="IPR018501">
    <property type="entry name" value="DDT_dom"/>
</dbReference>
<dbReference type="Pfam" id="PF10537">
    <property type="entry name" value="WAC_Acf1_DNA_bd"/>
    <property type="match status" value="1"/>
</dbReference>
<feature type="coiled-coil region" evidence="15">
    <location>
        <begin position="313"/>
        <end position="340"/>
    </location>
</feature>
<feature type="region of interest" description="Disordered" evidence="16">
    <location>
        <begin position="619"/>
        <end position="656"/>
    </location>
</feature>
<proteinExistence type="predicted"/>
<evidence type="ECO:0000256" key="10">
    <source>
        <dbReference type="ARBA" id="ARBA00023242"/>
    </source>
</evidence>